<comment type="similarity">
    <text evidence="2">Belongs to the bacterial solute-binding protein 5 family.</text>
</comment>
<dbReference type="GO" id="GO:0015833">
    <property type="term" value="P:peptide transport"/>
    <property type="evidence" value="ECO:0007669"/>
    <property type="project" value="TreeGrafter"/>
</dbReference>
<feature type="chain" id="PRO_5012757333" evidence="3">
    <location>
        <begin position="34"/>
        <end position="654"/>
    </location>
</feature>
<dbReference type="GO" id="GO:1904680">
    <property type="term" value="F:peptide transmembrane transporter activity"/>
    <property type="evidence" value="ECO:0007669"/>
    <property type="project" value="TreeGrafter"/>
</dbReference>
<reference evidence="5 6" key="1">
    <citation type="submission" date="2017-03" db="EMBL/GenBank/DDBJ databases">
        <authorList>
            <person name="Afonso C.L."/>
            <person name="Miller P.J."/>
            <person name="Scott M.A."/>
            <person name="Spackman E."/>
            <person name="Goraichik I."/>
            <person name="Dimitrov K.M."/>
            <person name="Suarez D.L."/>
            <person name="Swayne D.E."/>
        </authorList>
    </citation>
    <scope>NUCLEOTIDE SEQUENCE [LARGE SCALE GENOMIC DNA]</scope>
    <source>
        <strain evidence="5 6">CECT 7691</strain>
    </source>
</reference>
<feature type="signal peptide" evidence="3">
    <location>
        <begin position="1"/>
        <end position="33"/>
    </location>
</feature>
<accession>A0A1Y5RLF4</accession>
<comment type="subcellular location">
    <subcellularLocation>
        <location evidence="1">Periplasm</location>
    </subcellularLocation>
</comment>
<dbReference type="Gene3D" id="3.40.190.10">
    <property type="entry name" value="Periplasmic binding protein-like II"/>
    <property type="match status" value="1"/>
</dbReference>
<dbReference type="PANTHER" id="PTHR30290:SF62">
    <property type="entry name" value="OLIGOPEPTIDE ABC TRANSPORTER, PERIPLASMIC OLIGOPEPTIDE-BINDING PROTEIN"/>
    <property type="match status" value="1"/>
</dbReference>
<dbReference type="CDD" id="cd08500">
    <property type="entry name" value="PBP2_NikA_DppA_OppA_like_4"/>
    <property type="match status" value="1"/>
</dbReference>
<evidence type="ECO:0000256" key="1">
    <source>
        <dbReference type="ARBA" id="ARBA00004418"/>
    </source>
</evidence>
<dbReference type="InterPro" id="IPR039424">
    <property type="entry name" value="SBP_5"/>
</dbReference>
<evidence type="ECO:0000256" key="3">
    <source>
        <dbReference type="SAM" id="SignalP"/>
    </source>
</evidence>
<dbReference type="EMBL" id="FWFR01000001">
    <property type="protein sequence ID" value="SLN20058.1"/>
    <property type="molecule type" value="Genomic_DNA"/>
</dbReference>
<dbReference type="InterPro" id="IPR000914">
    <property type="entry name" value="SBP_5_dom"/>
</dbReference>
<keyword evidence="3" id="KW-0732">Signal</keyword>
<dbReference type="PANTHER" id="PTHR30290">
    <property type="entry name" value="PERIPLASMIC BINDING COMPONENT OF ABC TRANSPORTER"/>
    <property type="match status" value="1"/>
</dbReference>
<organism evidence="5 6">
    <name type="scientific">Oceanibacterium hippocampi</name>
    <dbReference type="NCBI Taxonomy" id="745714"/>
    <lineage>
        <taxon>Bacteria</taxon>
        <taxon>Pseudomonadati</taxon>
        <taxon>Pseudomonadota</taxon>
        <taxon>Alphaproteobacteria</taxon>
        <taxon>Sneathiellales</taxon>
        <taxon>Sneathiellaceae</taxon>
        <taxon>Oceanibacterium</taxon>
    </lineage>
</organism>
<evidence type="ECO:0000259" key="4">
    <source>
        <dbReference type="Pfam" id="PF00496"/>
    </source>
</evidence>
<proteinExistence type="inferred from homology"/>
<dbReference type="Gene3D" id="3.10.105.10">
    <property type="entry name" value="Dipeptide-binding Protein, Domain 3"/>
    <property type="match status" value="1"/>
</dbReference>
<feature type="domain" description="Solute-binding protein family 5" evidence="4">
    <location>
        <begin position="114"/>
        <end position="522"/>
    </location>
</feature>
<dbReference type="SUPFAM" id="SSF53850">
    <property type="entry name" value="Periplasmic binding protein-like II"/>
    <property type="match status" value="1"/>
</dbReference>
<dbReference type="AlphaFoldDB" id="A0A1Y5RLF4"/>
<dbReference type="Pfam" id="PF00496">
    <property type="entry name" value="SBP_bac_5"/>
    <property type="match status" value="1"/>
</dbReference>
<evidence type="ECO:0000256" key="2">
    <source>
        <dbReference type="ARBA" id="ARBA00005695"/>
    </source>
</evidence>
<dbReference type="PROSITE" id="PS51257">
    <property type="entry name" value="PROKAR_LIPOPROTEIN"/>
    <property type="match status" value="1"/>
</dbReference>
<dbReference type="InParanoid" id="A0A1Y5RLF4"/>
<evidence type="ECO:0000313" key="5">
    <source>
        <dbReference type="EMBL" id="SLN20058.1"/>
    </source>
</evidence>
<gene>
    <name evidence="5" type="ORF">OCH7691_00474</name>
</gene>
<dbReference type="Proteomes" id="UP000193200">
    <property type="component" value="Unassembled WGS sequence"/>
</dbReference>
<name>A0A1Y5RLF4_9PROT</name>
<protein>
    <submittedName>
        <fullName evidence="5">Putative ABC transporter-binding protein</fullName>
    </submittedName>
</protein>
<keyword evidence="6" id="KW-1185">Reference proteome</keyword>
<dbReference type="OrthoDB" id="9803988at2"/>
<dbReference type="RefSeq" id="WP_085881813.1">
    <property type="nucleotide sequence ID" value="NZ_FWFR01000001.1"/>
</dbReference>
<sequence>MSFQRNSVFPGLRPARVIVGAIALVLGCTNVTAAARAADYLEPPLFAERVAAGELPPVAARLPDMPSVAAIDGPGREPGQYGGTLRMLAPTARDIRLLAVYGYARLVAYNEQLELVPDLLEAVEVKEGRRFTFRLRANHRWSDGHPFTTEDFRYWWEDVAGNRTLSPAGPPRELAPDGKLPQFEVIDDRTVRFTWPAPNPYFLPALAGAAPLFIYRPAHYLKQFHVRYAAPEALARAVSEARTHNWAALHNRYDNLYKFDNPALPTLQPWRNTTASPATRFVAERNPYFHRVDEAGHQLPYIDRVIVTISEGNLIPPRTSAGEADLQARGLSFKDITFLKENEERSGYDTLLWPTARGAHRALFPNLNNGDPAFRKLFRDVRFRRALSLAIDRELINEALYFGVALQANNGVLPQSPLYDPEVASEWTTFDPARASALLDELGLDKRGGDGIRLLPDGRPLNLIVESAGEGSEESDLLELVGTTWAEVGIKLFIKPQQRANFRNRVFSGATQVSIWSGFENGIPTAEMSPDELAPTSQQQYQWPKWGQYYETRGASGEAPDLEAATHLLALNAAWRVATEQSERAKIWREMLSIHAEQQFAISLISGVLQPVVVRRGLMNVPTDAVYNWDPGAHFGIYRPDTFWFAGDDAAGKE</sequence>
<evidence type="ECO:0000313" key="6">
    <source>
        <dbReference type="Proteomes" id="UP000193200"/>
    </source>
</evidence>